<evidence type="ECO:0000313" key="1">
    <source>
        <dbReference type="EMBL" id="JAE33984.1"/>
    </source>
</evidence>
<sequence>MVPISPCSRARRAIRCLPDPPREEEKNGVAWEALKAMIDDMFRPLLRKLSEIRSLRTVYDLEDYQLGMLFGAVLGNVGCYQM</sequence>
<reference evidence="1" key="2">
    <citation type="journal article" date="2015" name="Data Brief">
        <title>Shoot transcriptome of the giant reed, Arundo donax.</title>
        <authorList>
            <person name="Barrero R.A."/>
            <person name="Guerrero F.D."/>
            <person name="Moolhuijzen P."/>
            <person name="Goolsby J.A."/>
            <person name="Tidwell J."/>
            <person name="Bellgard S.E."/>
            <person name="Bellgard M.I."/>
        </authorList>
    </citation>
    <scope>NUCLEOTIDE SEQUENCE</scope>
    <source>
        <tissue evidence="1">Shoot tissue taken approximately 20 cm above the soil surface</tissue>
    </source>
</reference>
<accession>A0A0A9HDU3</accession>
<dbReference type="EMBL" id="GBRH01163912">
    <property type="protein sequence ID" value="JAE33984.1"/>
    <property type="molecule type" value="Transcribed_RNA"/>
</dbReference>
<organism evidence="1">
    <name type="scientific">Arundo donax</name>
    <name type="common">Giant reed</name>
    <name type="synonym">Donax arundinaceus</name>
    <dbReference type="NCBI Taxonomy" id="35708"/>
    <lineage>
        <taxon>Eukaryota</taxon>
        <taxon>Viridiplantae</taxon>
        <taxon>Streptophyta</taxon>
        <taxon>Embryophyta</taxon>
        <taxon>Tracheophyta</taxon>
        <taxon>Spermatophyta</taxon>
        <taxon>Magnoliopsida</taxon>
        <taxon>Liliopsida</taxon>
        <taxon>Poales</taxon>
        <taxon>Poaceae</taxon>
        <taxon>PACMAD clade</taxon>
        <taxon>Arundinoideae</taxon>
        <taxon>Arundineae</taxon>
        <taxon>Arundo</taxon>
    </lineage>
</organism>
<name>A0A0A9HDU3_ARUDO</name>
<dbReference type="AlphaFoldDB" id="A0A0A9HDU3"/>
<protein>
    <submittedName>
        <fullName evidence="1">Uncharacterized protein</fullName>
    </submittedName>
</protein>
<proteinExistence type="predicted"/>
<reference evidence="1" key="1">
    <citation type="submission" date="2014-09" db="EMBL/GenBank/DDBJ databases">
        <authorList>
            <person name="Magalhaes I.L.F."/>
            <person name="Oliveira U."/>
            <person name="Santos F.R."/>
            <person name="Vidigal T.H.D.A."/>
            <person name="Brescovit A.D."/>
            <person name="Santos A.J."/>
        </authorList>
    </citation>
    <scope>NUCLEOTIDE SEQUENCE</scope>
    <source>
        <tissue evidence="1">Shoot tissue taken approximately 20 cm above the soil surface</tissue>
    </source>
</reference>